<evidence type="ECO:0000256" key="1">
    <source>
        <dbReference type="SAM" id="MobiDB-lite"/>
    </source>
</evidence>
<accession>X1GKJ9</accession>
<comment type="caution">
    <text evidence="2">The sequence shown here is derived from an EMBL/GenBank/DDBJ whole genome shotgun (WGS) entry which is preliminary data.</text>
</comment>
<reference evidence="2" key="1">
    <citation type="journal article" date="2014" name="Front. Microbiol.">
        <title>High frequency of phylogenetically diverse reductive dehalogenase-homologous genes in deep subseafloor sedimentary metagenomes.</title>
        <authorList>
            <person name="Kawai M."/>
            <person name="Futagami T."/>
            <person name="Toyoda A."/>
            <person name="Takaki Y."/>
            <person name="Nishi S."/>
            <person name="Hori S."/>
            <person name="Arai W."/>
            <person name="Tsubouchi T."/>
            <person name="Morono Y."/>
            <person name="Uchiyama I."/>
            <person name="Ito T."/>
            <person name="Fujiyama A."/>
            <person name="Inagaki F."/>
            <person name="Takami H."/>
        </authorList>
    </citation>
    <scope>NUCLEOTIDE SEQUENCE</scope>
    <source>
        <strain evidence="2">Expedition CK06-06</strain>
    </source>
</reference>
<dbReference type="EMBL" id="BARU01011809">
    <property type="protein sequence ID" value="GAH33503.1"/>
    <property type="molecule type" value="Genomic_DNA"/>
</dbReference>
<proteinExistence type="predicted"/>
<feature type="non-terminal residue" evidence="2">
    <location>
        <position position="1"/>
    </location>
</feature>
<organism evidence="2">
    <name type="scientific">marine sediment metagenome</name>
    <dbReference type="NCBI Taxonomy" id="412755"/>
    <lineage>
        <taxon>unclassified sequences</taxon>
        <taxon>metagenomes</taxon>
        <taxon>ecological metagenomes</taxon>
    </lineage>
</organism>
<gene>
    <name evidence="2" type="ORF">S03H2_22048</name>
</gene>
<feature type="compositionally biased region" description="Polar residues" evidence="1">
    <location>
        <begin position="7"/>
        <end position="23"/>
    </location>
</feature>
<protein>
    <submittedName>
        <fullName evidence="2">Uncharacterized protein</fullName>
    </submittedName>
</protein>
<sequence length="49" mass="5801">QIDISQIEITSTPEPNQTENTKIQPEIDFIMKRRRQKIDQVVECKEKNS</sequence>
<dbReference type="AlphaFoldDB" id="X1GKJ9"/>
<feature type="region of interest" description="Disordered" evidence="1">
    <location>
        <begin position="1"/>
        <end position="23"/>
    </location>
</feature>
<evidence type="ECO:0000313" key="2">
    <source>
        <dbReference type="EMBL" id="GAH33503.1"/>
    </source>
</evidence>
<name>X1GKJ9_9ZZZZ</name>